<dbReference type="InterPro" id="IPR036282">
    <property type="entry name" value="Glutathione-S-Trfase_C_sf"/>
</dbReference>
<dbReference type="CDD" id="cd00570">
    <property type="entry name" value="GST_N_family"/>
    <property type="match status" value="1"/>
</dbReference>
<feature type="domain" description="GST C-terminal" evidence="2">
    <location>
        <begin position="101"/>
        <end position="259"/>
    </location>
</feature>
<dbReference type="InterPro" id="IPR036249">
    <property type="entry name" value="Thioredoxin-like_sf"/>
</dbReference>
<evidence type="ECO:0000259" key="2">
    <source>
        <dbReference type="PROSITE" id="PS50405"/>
    </source>
</evidence>
<evidence type="ECO:0000313" key="4">
    <source>
        <dbReference type="Proteomes" id="UP001358417"/>
    </source>
</evidence>
<organism evidence="3 4">
    <name type="scientific">Exophiala bonariae</name>
    <dbReference type="NCBI Taxonomy" id="1690606"/>
    <lineage>
        <taxon>Eukaryota</taxon>
        <taxon>Fungi</taxon>
        <taxon>Dikarya</taxon>
        <taxon>Ascomycota</taxon>
        <taxon>Pezizomycotina</taxon>
        <taxon>Eurotiomycetes</taxon>
        <taxon>Chaetothyriomycetidae</taxon>
        <taxon>Chaetothyriales</taxon>
        <taxon>Herpotrichiellaceae</taxon>
        <taxon>Exophiala</taxon>
    </lineage>
</organism>
<keyword evidence="4" id="KW-1185">Reference proteome</keyword>
<name>A0AAV9NJ31_9EURO</name>
<dbReference type="Pfam" id="PF13409">
    <property type="entry name" value="GST_N_2"/>
    <property type="match status" value="1"/>
</dbReference>
<dbReference type="PROSITE" id="PS50404">
    <property type="entry name" value="GST_NTER"/>
    <property type="match status" value="1"/>
</dbReference>
<dbReference type="SUPFAM" id="SSF52833">
    <property type="entry name" value="Thioredoxin-like"/>
    <property type="match status" value="1"/>
</dbReference>
<dbReference type="SFLD" id="SFLDS00019">
    <property type="entry name" value="Glutathione_Transferase_(cytos"/>
    <property type="match status" value="1"/>
</dbReference>
<dbReference type="PROSITE" id="PS50405">
    <property type="entry name" value="GST_CTER"/>
    <property type="match status" value="1"/>
</dbReference>
<evidence type="ECO:0000259" key="1">
    <source>
        <dbReference type="PROSITE" id="PS50404"/>
    </source>
</evidence>
<comment type="caution">
    <text evidence="3">The sequence shown here is derived from an EMBL/GenBank/DDBJ whole genome shotgun (WGS) entry which is preliminary data.</text>
</comment>
<dbReference type="EMBL" id="JAVRRD010000007">
    <property type="protein sequence ID" value="KAK5056613.1"/>
    <property type="molecule type" value="Genomic_DNA"/>
</dbReference>
<dbReference type="InterPro" id="IPR004045">
    <property type="entry name" value="Glutathione_S-Trfase_N"/>
</dbReference>
<dbReference type="GeneID" id="89980292"/>
<gene>
    <name evidence="3" type="ORF">LTR84_012145</name>
</gene>
<dbReference type="SFLD" id="SFLDG00358">
    <property type="entry name" value="Main_(cytGST)"/>
    <property type="match status" value="1"/>
</dbReference>
<evidence type="ECO:0008006" key="5">
    <source>
        <dbReference type="Google" id="ProtNLM"/>
    </source>
</evidence>
<dbReference type="Gene3D" id="3.40.30.10">
    <property type="entry name" value="Glutaredoxin"/>
    <property type="match status" value="1"/>
</dbReference>
<dbReference type="Proteomes" id="UP001358417">
    <property type="component" value="Unassembled WGS sequence"/>
</dbReference>
<dbReference type="InterPro" id="IPR040079">
    <property type="entry name" value="Glutathione_S-Trfase"/>
</dbReference>
<protein>
    <recommendedName>
        <fullName evidence="5">GST N-terminal domain-containing protein</fullName>
    </recommendedName>
</protein>
<dbReference type="PANTHER" id="PTHR43968">
    <property type="match status" value="1"/>
</dbReference>
<evidence type="ECO:0000313" key="3">
    <source>
        <dbReference type="EMBL" id="KAK5056613.1"/>
    </source>
</evidence>
<feature type="domain" description="GST N-terminal" evidence="1">
    <location>
        <begin position="9"/>
        <end position="95"/>
    </location>
</feature>
<dbReference type="InterPro" id="IPR010987">
    <property type="entry name" value="Glutathione-S-Trfase_C-like"/>
</dbReference>
<dbReference type="AlphaFoldDB" id="A0AAV9NJ31"/>
<reference evidence="3 4" key="1">
    <citation type="submission" date="2023-08" db="EMBL/GenBank/DDBJ databases">
        <title>Black Yeasts Isolated from many extreme environments.</title>
        <authorList>
            <person name="Coleine C."/>
            <person name="Stajich J.E."/>
            <person name="Selbmann L."/>
        </authorList>
    </citation>
    <scope>NUCLEOTIDE SEQUENCE [LARGE SCALE GENOMIC DNA]</scope>
    <source>
        <strain evidence="3 4">CCFEE 5792</strain>
    </source>
</reference>
<sequence>MPSTTLSDPKIILYTNHGCGWSQRVQITLRELGLAYQEVLLDLDNPRPDWFLELNPRGLVPVLQYTSTSTPEKTHTLTESSLIITFLTSLHPSHLTPPPAAPLEAIHKHYLTSFLTDTYFTKVNPMMFKLVGAATPASKEQIIDSILTNLKTEIEPFLIKHLPSTYLTDGTTNPQSDSHNPPYFLSSPKLTLAEIHIIPFSMRLLEFSNGKILPKALRERIEAETPVFYAWSNRSMAHPYIWEYWGDSAYWIARIEERLPRAQAKYADA</sequence>
<dbReference type="GO" id="GO:0005737">
    <property type="term" value="C:cytoplasm"/>
    <property type="evidence" value="ECO:0007669"/>
    <property type="project" value="TreeGrafter"/>
</dbReference>
<dbReference type="SUPFAM" id="SSF47616">
    <property type="entry name" value="GST C-terminal domain-like"/>
    <property type="match status" value="1"/>
</dbReference>
<dbReference type="RefSeq" id="XP_064708329.1">
    <property type="nucleotide sequence ID" value="XM_064855669.1"/>
</dbReference>
<dbReference type="InterPro" id="IPR050983">
    <property type="entry name" value="GST_Omega/HSP26"/>
</dbReference>
<dbReference type="PANTHER" id="PTHR43968:SF8">
    <property type="entry name" value="S-TRANSFERASE, PUTATIVE (AFU_ORTHOLOGUE AFUA_2G00590)-RELATED"/>
    <property type="match status" value="1"/>
</dbReference>
<accession>A0AAV9NJ31</accession>
<proteinExistence type="predicted"/>